<dbReference type="SUPFAM" id="SSF48452">
    <property type="entry name" value="TPR-like"/>
    <property type="match status" value="2"/>
</dbReference>
<dbReference type="Gene3D" id="1.25.40.10">
    <property type="entry name" value="Tetratricopeptide repeat domain"/>
    <property type="match status" value="4"/>
</dbReference>
<evidence type="ECO:0000313" key="3">
    <source>
        <dbReference type="EMBL" id="NAS10651.1"/>
    </source>
</evidence>
<feature type="repeat" description="TPR" evidence="1">
    <location>
        <begin position="119"/>
        <end position="152"/>
    </location>
</feature>
<gene>
    <name evidence="3" type="ORF">GTQ38_01470</name>
</gene>
<comment type="caution">
    <text evidence="3">The sequence shown here is derived from an EMBL/GenBank/DDBJ whole genome shotgun (WGS) entry which is preliminary data.</text>
</comment>
<evidence type="ECO:0000313" key="4">
    <source>
        <dbReference type="Proteomes" id="UP000475249"/>
    </source>
</evidence>
<feature type="repeat" description="TPR" evidence="1">
    <location>
        <begin position="85"/>
        <end position="118"/>
    </location>
</feature>
<feature type="signal peptide" evidence="2">
    <location>
        <begin position="1"/>
        <end position="18"/>
    </location>
</feature>
<proteinExistence type="predicted"/>
<keyword evidence="2" id="KW-0732">Signal</keyword>
<evidence type="ECO:0000256" key="1">
    <source>
        <dbReference type="PROSITE-ProRule" id="PRU00339"/>
    </source>
</evidence>
<accession>A0A6L9E7P2</accession>
<dbReference type="PROSITE" id="PS50005">
    <property type="entry name" value="TPR"/>
    <property type="match status" value="2"/>
</dbReference>
<dbReference type="PANTHER" id="PTHR12558:SF13">
    <property type="entry name" value="CELL DIVISION CYCLE PROTEIN 27 HOMOLOG"/>
    <property type="match status" value="1"/>
</dbReference>
<dbReference type="InterPro" id="IPR019734">
    <property type="entry name" value="TPR_rpt"/>
</dbReference>
<keyword evidence="1" id="KW-0802">TPR repeat</keyword>
<dbReference type="AlphaFoldDB" id="A0A6L9E7P2"/>
<dbReference type="Proteomes" id="UP000475249">
    <property type="component" value="Unassembled WGS sequence"/>
</dbReference>
<keyword evidence="4" id="KW-1185">Reference proteome</keyword>
<name>A0A6L9E7P2_9FLAO</name>
<dbReference type="EMBL" id="WXYO01000001">
    <property type="protein sequence ID" value="NAS10651.1"/>
    <property type="molecule type" value="Genomic_DNA"/>
</dbReference>
<dbReference type="PANTHER" id="PTHR12558">
    <property type="entry name" value="CELL DIVISION CYCLE 16,23,27"/>
    <property type="match status" value="1"/>
</dbReference>
<feature type="chain" id="PRO_5026672026" evidence="2">
    <location>
        <begin position="19"/>
        <end position="594"/>
    </location>
</feature>
<evidence type="ECO:0000256" key="2">
    <source>
        <dbReference type="SAM" id="SignalP"/>
    </source>
</evidence>
<organism evidence="3 4">
    <name type="scientific">Poritiphilus flavus</name>
    <dbReference type="NCBI Taxonomy" id="2697053"/>
    <lineage>
        <taxon>Bacteria</taxon>
        <taxon>Pseudomonadati</taxon>
        <taxon>Bacteroidota</taxon>
        <taxon>Flavobacteriia</taxon>
        <taxon>Flavobacteriales</taxon>
        <taxon>Flavobacteriaceae</taxon>
        <taxon>Poritiphilus</taxon>
    </lineage>
</organism>
<dbReference type="SMART" id="SM00028">
    <property type="entry name" value="TPR"/>
    <property type="match status" value="6"/>
</dbReference>
<protein>
    <submittedName>
        <fullName evidence="3">Tetratricopeptide repeat protein</fullName>
    </submittedName>
</protein>
<dbReference type="RefSeq" id="WP_161433448.1">
    <property type="nucleotide sequence ID" value="NZ_WXYO01000001.1"/>
</dbReference>
<dbReference type="InterPro" id="IPR011990">
    <property type="entry name" value="TPR-like_helical_dom_sf"/>
</dbReference>
<reference evidence="3 4" key="1">
    <citation type="submission" date="2020-01" db="EMBL/GenBank/DDBJ databases">
        <title>Bacteria diversity of Porities sp.</title>
        <authorList>
            <person name="Wang G."/>
        </authorList>
    </citation>
    <scope>NUCLEOTIDE SEQUENCE [LARGE SCALE GENOMIC DNA]</scope>
    <source>
        <strain evidence="3 4">R33</strain>
    </source>
</reference>
<sequence>MRIRLFLLMFLMCFGLSAQDDFLAKQYFNDGDFSKALVFYEKLVKKHPRRTDYAEGLIACYQQLEKYKEAEEFLLNKIGNGNPYPTIYIELGYNYTLQELHIKAREYYDKALQAIEENPNYGYGIGFKFQRLTLLDDALKAYSRAMALNPQLDYNFQMARIYGEQGDIERMYSSYLELISNGKSSKSNVLRNIDYFITSDPANENNVKLKKILLQKAQKNPDVLWNELLSWLFVQQKQYNSAFNQEKAIYRRAEASSLQRLESLGHLALEDKALEEAHTIFEYIEDNASDPVIRLNARLELIQLRLLENDSKALSEVTKTFEQLLEAYGYQSETIQLQIAYANFLTFEKDKAETAIGVLKKTLELPLNRFERASIKMALGDILVFDQKFNQALIHFSQVQKSLKNDVMGQNARFKVAQTSFYKGDFEWALTQLKVLRSSTSQLIANDAMQLSLLISDNSLEDSTQTALKKYARADLLAYQNKTEEAIQILDDILQNHKGEKVEDEALLRQGKLLESLRKFDSAKFNYQKIVEFYGNDILADDAHFALAELYENYLEDTEKAKEHYEKIIYNYQDSYFFPQARKRFRILRGDVIN</sequence>
<dbReference type="Pfam" id="PF13174">
    <property type="entry name" value="TPR_6"/>
    <property type="match status" value="3"/>
</dbReference>